<dbReference type="EMBL" id="CAJNOU010000133">
    <property type="protein sequence ID" value="CAF0880212.1"/>
    <property type="molecule type" value="Genomic_DNA"/>
</dbReference>
<feature type="domain" description="VWA7 N-terminal" evidence="1">
    <location>
        <begin position="245"/>
        <end position="352"/>
    </location>
</feature>
<dbReference type="PANTHER" id="PTHR14905">
    <property type="entry name" value="NG37"/>
    <property type="match status" value="1"/>
</dbReference>
<feature type="domain" description="VWA7 N-terminal" evidence="1">
    <location>
        <begin position="106"/>
        <end position="224"/>
    </location>
</feature>
<gene>
    <name evidence="3" type="ORF">FNK824_LOCUS10730</name>
    <name evidence="2" type="ORF">SEV965_LOCUS4582</name>
</gene>
<dbReference type="EMBL" id="CAJOBE010001222">
    <property type="protein sequence ID" value="CAF3725209.1"/>
    <property type="molecule type" value="Genomic_DNA"/>
</dbReference>
<dbReference type="InterPro" id="IPR052577">
    <property type="entry name" value="VWA7"/>
</dbReference>
<accession>A0A813Y391</accession>
<evidence type="ECO:0000313" key="3">
    <source>
        <dbReference type="EMBL" id="CAF3725209.1"/>
    </source>
</evidence>
<protein>
    <recommendedName>
        <fullName evidence="1">VWA7 N-terminal domain-containing protein</fullName>
    </recommendedName>
</protein>
<dbReference type="Proteomes" id="UP000663874">
    <property type="component" value="Unassembled WGS sequence"/>
</dbReference>
<name>A0A813Y391_9BILA</name>
<reference evidence="2" key="1">
    <citation type="submission" date="2021-02" db="EMBL/GenBank/DDBJ databases">
        <authorList>
            <person name="Nowell W R."/>
        </authorList>
    </citation>
    <scope>NUCLEOTIDE SEQUENCE</scope>
</reference>
<dbReference type="InterPro" id="IPR056862">
    <property type="entry name" value="VWA7_N"/>
</dbReference>
<sequence length="404" mass="46141">MKTSVCLRVPFDQPWRDYGIQFDVRSLGEAYRVTGFIPHPSVRLGGQAGKSVTHTEITQQAFIRSLARYFIDTHSIRSQDINKNQEYTIDELYWLAYPHWTTQQEHQRTYPLKSILDTILSENGLVDFDAWTKKLPAAHFDSEAFSNGSRRIIQLRQRIINDAHAKKKNLTEARKCLGQLLHTLQDFYSHSNWIELGKTGINDRLGIDENIGPVAAPNQPTCTSNGCSKIRVRCSFYQKITLNRCPLEYYKCQNNIRPEIIARGLLTSGYSSNQHNENNDPVTKPINVEKCSHGSVMDLTSHQPAIGGINKDTIIPIYSPRFDLHYEAANRAVIATERFFDDLRRDLGNDKFDHLFAIHPTAEELHAASKAIAHMRKWQFFSPAISSGLTLVYSLTVHSTQFMF</sequence>
<dbReference type="PANTHER" id="PTHR14905:SF7">
    <property type="entry name" value="VON WILLEBRAND FACTOR A DOMAIN-CONTAINING PROTEIN 7"/>
    <property type="match status" value="1"/>
</dbReference>
<dbReference type="Pfam" id="PF25107">
    <property type="entry name" value="VWA7_N"/>
    <property type="match status" value="2"/>
</dbReference>
<evidence type="ECO:0000259" key="1">
    <source>
        <dbReference type="Pfam" id="PF25107"/>
    </source>
</evidence>
<evidence type="ECO:0000313" key="4">
    <source>
        <dbReference type="Proteomes" id="UP000663889"/>
    </source>
</evidence>
<comment type="caution">
    <text evidence="2">The sequence shown here is derived from an EMBL/GenBank/DDBJ whole genome shotgun (WGS) entry which is preliminary data.</text>
</comment>
<proteinExistence type="predicted"/>
<dbReference type="Proteomes" id="UP000663889">
    <property type="component" value="Unassembled WGS sequence"/>
</dbReference>
<evidence type="ECO:0000313" key="2">
    <source>
        <dbReference type="EMBL" id="CAF0880212.1"/>
    </source>
</evidence>
<organism evidence="2 4">
    <name type="scientific">Rotaria sordida</name>
    <dbReference type="NCBI Taxonomy" id="392033"/>
    <lineage>
        <taxon>Eukaryota</taxon>
        <taxon>Metazoa</taxon>
        <taxon>Spiralia</taxon>
        <taxon>Gnathifera</taxon>
        <taxon>Rotifera</taxon>
        <taxon>Eurotatoria</taxon>
        <taxon>Bdelloidea</taxon>
        <taxon>Philodinida</taxon>
        <taxon>Philodinidae</taxon>
        <taxon>Rotaria</taxon>
    </lineage>
</organism>
<dbReference type="AlphaFoldDB" id="A0A813Y391"/>